<protein>
    <recommendedName>
        <fullName evidence="9">ABC-2 type transporter transmembrane domain-containing protein</fullName>
    </recommendedName>
</protein>
<dbReference type="GO" id="GO:0016020">
    <property type="term" value="C:membrane"/>
    <property type="evidence" value="ECO:0007669"/>
    <property type="project" value="UniProtKB-SubCell"/>
</dbReference>
<dbReference type="InterPro" id="IPR052215">
    <property type="entry name" value="Plant_ABCG"/>
</dbReference>
<keyword evidence="5 8" id="KW-1133">Transmembrane helix</keyword>
<sequence>MCYGGPRAGIAAYFSSVGLNMPPQINPAEWILELVDTDFAKDKDEGSRRLQHITGSWAAHGEKPALAGEPGPSSPPSGLSLRSSRKSRLMQPLHLLHRSWIKSYRDLVAYWIRVGMYTCLAILMGTTWLRLGLSQNDITPRITALSFSGAFMSFMAVAYIPAYIEDQATFFKERANGLVPCGFVASVLPNFIVALAVVAFANGLWMCVNGFIVSATILNVFWRSWVTEIDYQNWAFRVMMWNEFHAQNFQCAAVGSCSSPPGPDGTTIPGTSVLEYYGYNSCRLGAYAGYMIGIVVVYRLLAWLALTGVAIDRQLG</sequence>
<keyword evidence="6 8" id="KW-0472">Membrane</keyword>
<dbReference type="GO" id="GO:0140359">
    <property type="term" value="F:ABC-type transporter activity"/>
    <property type="evidence" value="ECO:0007669"/>
    <property type="project" value="InterPro"/>
</dbReference>
<evidence type="ECO:0000256" key="5">
    <source>
        <dbReference type="ARBA" id="ARBA00022989"/>
    </source>
</evidence>
<dbReference type="OrthoDB" id="66620at2759"/>
<feature type="domain" description="ABC-2 type transporter transmembrane" evidence="9">
    <location>
        <begin position="94"/>
        <end position="178"/>
    </location>
</feature>
<dbReference type="InterPro" id="IPR013525">
    <property type="entry name" value="ABC2_TM"/>
</dbReference>
<feature type="transmembrane region" description="Helical" evidence="8">
    <location>
        <begin position="107"/>
        <end position="130"/>
    </location>
</feature>
<feature type="transmembrane region" description="Helical" evidence="8">
    <location>
        <begin position="203"/>
        <end position="222"/>
    </location>
</feature>
<dbReference type="Pfam" id="PF01061">
    <property type="entry name" value="ABC2_membrane"/>
    <property type="match status" value="1"/>
</dbReference>
<evidence type="ECO:0000256" key="7">
    <source>
        <dbReference type="SAM" id="MobiDB-lite"/>
    </source>
</evidence>
<evidence type="ECO:0000256" key="6">
    <source>
        <dbReference type="ARBA" id="ARBA00023136"/>
    </source>
</evidence>
<feature type="compositionally biased region" description="Low complexity" evidence="7">
    <location>
        <begin position="68"/>
        <end position="82"/>
    </location>
</feature>
<feature type="region of interest" description="Disordered" evidence="7">
    <location>
        <begin position="62"/>
        <end position="82"/>
    </location>
</feature>
<evidence type="ECO:0000256" key="8">
    <source>
        <dbReference type="SAM" id="Phobius"/>
    </source>
</evidence>
<dbReference type="Proteomes" id="UP000279259">
    <property type="component" value="Unassembled WGS sequence"/>
</dbReference>
<comment type="subcellular location">
    <subcellularLocation>
        <location evidence="1">Membrane</location>
        <topology evidence="1">Multi-pass membrane protein</topology>
    </subcellularLocation>
</comment>
<dbReference type="PANTHER" id="PTHR48042">
    <property type="entry name" value="ABC TRANSPORTER G FAMILY MEMBER 11"/>
    <property type="match status" value="1"/>
</dbReference>
<feature type="transmembrane region" description="Helical" evidence="8">
    <location>
        <begin position="142"/>
        <end position="164"/>
    </location>
</feature>
<comment type="similarity">
    <text evidence="2">Belongs to the ABC transporter superfamily. ABCG family. Eye pigment precursor importer (TC 3.A.1.204) subfamily.</text>
</comment>
<comment type="caution">
    <text evidence="10">The sequence shown here is derived from an EMBL/GenBank/DDBJ whole genome shotgun (WGS) entry which is preliminary data.</text>
</comment>
<evidence type="ECO:0000256" key="1">
    <source>
        <dbReference type="ARBA" id="ARBA00004141"/>
    </source>
</evidence>
<evidence type="ECO:0000313" key="11">
    <source>
        <dbReference type="Proteomes" id="UP000279259"/>
    </source>
</evidence>
<dbReference type="EMBL" id="RSCD01000020">
    <property type="protein sequence ID" value="RSH85375.1"/>
    <property type="molecule type" value="Genomic_DNA"/>
</dbReference>
<proteinExistence type="inferred from homology"/>
<feature type="transmembrane region" description="Helical" evidence="8">
    <location>
        <begin position="287"/>
        <end position="311"/>
    </location>
</feature>
<evidence type="ECO:0000256" key="2">
    <source>
        <dbReference type="ARBA" id="ARBA00005814"/>
    </source>
</evidence>
<gene>
    <name evidence="10" type="ORF">EHS25_004771</name>
</gene>
<evidence type="ECO:0000313" key="10">
    <source>
        <dbReference type="EMBL" id="RSH85375.1"/>
    </source>
</evidence>
<dbReference type="STRING" id="1890683.A0A427Y332"/>
<dbReference type="PANTHER" id="PTHR48042:SF11">
    <property type="entry name" value="ABC TRANSPORTER G FAMILY MEMBER 11"/>
    <property type="match status" value="1"/>
</dbReference>
<keyword evidence="3" id="KW-0813">Transport</keyword>
<reference evidence="10 11" key="1">
    <citation type="submission" date="2018-11" db="EMBL/GenBank/DDBJ databases">
        <title>Genome sequence of Saitozyma podzolica DSM 27192.</title>
        <authorList>
            <person name="Aliyu H."/>
            <person name="Gorte O."/>
            <person name="Ochsenreither K."/>
        </authorList>
    </citation>
    <scope>NUCLEOTIDE SEQUENCE [LARGE SCALE GENOMIC DNA]</scope>
    <source>
        <strain evidence="10 11">DSM 27192</strain>
    </source>
</reference>
<dbReference type="AlphaFoldDB" id="A0A427Y332"/>
<evidence type="ECO:0000259" key="9">
    <source>
        <dbReference type="Pfam" id="PF01061"/>
    </source>
</evidence>
<organism evidence="10 11">
    <name type="scientific">Saitozyma podzolica</name>
    <dbReference type="NCBI Taxonomy" id="1890683"/>
    <lineage>
        <taxon>Eukaryota</taxon>
        <taxon>Fungi</taxon>
        <taxon>Dikarya</taxon>
        <taxon>Basidiomycota</taxon>
        <taxon>Agaricomycotina</taxon>
        <taxon>Tremellomycetes</taxon>
        <taxon>Tremellales</taxon>
        <taxon>Trimorphomycetaceae</taxon>
        <taxon>Saitozyma</taxon>
    </lineage>
</organism>
<keyword evidence="4 8" id="KW-0812">Transmembrane</keyword>
<name>A0A427Y332_9TREE</name>
<feature type="transmembrane region" description="Helical" evidence="8">
    <location>
        <begin position="176"/>
        <end position="197"/>
    </location>
</feature>
<evidence type="ECO:0000256" key="4">
    <source>
        <dbReference type="ARBA" id="ARBA00022692"/>
    </source>
</evidence>
<evidence type="ECO:0000256" key="3">
    <source>
        <dbReference type="ARBA" id="ARBA00022448"/>
    </source>
</evidence>
<keyword evidence="11" id="KW-1185">Reference proteome</keyword>
<accession>A0A427Y332</accession>